<dbReference type="EMBL" id="CAJNOC010009191">
    <property type="protein sequence ID" value="CAF1125879.1"/>
    <property type="molecule type" value="Genomic_DNA"/>
</dbReference>
<evidence type="ECO:0000313" key="1">
    <source>
        <dbReference type="EMBL" id="CAF1125879.1"/>
    </source>
</evidence>
<gene>
    <name evidence="1" type="ORF">OXX778_LOCUS22251</name>
</gene>
<sequence>MQKNAKNAFCIFYINQDIVVVDTYLSSCETIPTTSANSVDVTVQIDQPLQDIELRSISNTDVSEDIQELKVKIDQMLKMVTELLERSRKKGRSNDWPAEIMWNGKNLLDIPASSWNKYLTALMDVLFTKDEMKTGVVILPGEITKSTRPRLSEEKCELLKKCAIAKARPSNDKIEETWKNAKLIANHKCIDSNKKN</sequence>
<evidence type="ECO:0000313" key="2">
    <source>
        <dbReference type="Proteomes" id="UP000663879"/>
    </source>
</evidence>
<reference evidence="1" key="1">
    <citation type="submission" date="2021-02" db="EMBL/GenBank/DDBJ databases">
        <authorList>
            <person name="Nowell W R."/>
        </authorList>
    </citation>
    <scope>NUCLEOTIDE SEQUENCE</scope>
    <source>
        <strain evidence="1">Ploen Becks lab</strain>
    </source>
</reference>
<name>A0A814QYC2_9BILA</name>
<proteinExistence type="predicted"/>
<organism evidence="1 2">
    <name type="scientific">Brachionus calyciflorus</name>
    <dbReference type="NCBI Taxonomy" id="104777"/>
    <lineage>
        <taxon>Eukaryota</taxon>
        <taxon>Metazoa</taxon>
        <taxon>Spiralia</taxon>
        <taxon>Gnathifera</taxon>
        <taxon>Rotifera</taxon>
        <taxon>Eurotatoria</taxon>
        <taxon>Monogononta</taxon>
        <taxon>Pseudotrocha</taxon>
        <taxon>Ploima</taxon>
        <taxon>Brachionidae</taxon>
        <taxon>Brachionus</taxon>
    </lineage>
</organism>
<dbReference type="AlphaFoldDB" id="A0A814QYC2"/>
<accession>A0A814QYC2</accession>
<dbReference type="Proteomes" id="UP000663879">
    <property type="component" value="Unassembled WGS sequence"/>
</dbReference>
<protein>
    <recommendedName>
        <fullName evidence="3">BEN domain-containing protein</fullName>
    </recommendedName>
</protein>
<keyword evidence="2" id="KW-1185">Reference proteome</keyword>
<dbReference type="OrthoDB" id="5988760at2759"/>
<evidence type="ECO:0008006" key="3">
    <source>
        <dbReference type="Google" id="ProtNLM"/>
    </source>
</evidence>
<comment type="caution">
    <text evidence="1">The sequence shown here is derived from an EMBL/GenBank/DDBJ whole genome shotgun (WGS) entry which is preliminary data.</text>
</comment>